<evidence type="ECO:0000313" key="1">
    <source>
        <dbReference type="EMBL" id="OXM44716.1"/>
    </source>
</evidence>
<keyword evidence="2" id="KW-1185">Reference proteome</keyword>
<dbReference type="Proteomes" id="UP000215563">
    <property type="component" value="Unassembled WGS sequence"/>
</dbReference>
<name>A0A229RDI8_AMYAL</name>
<dbReference type="EMBL" id="NMQU01000114">
    <property type="protein sequence ID" value="OXM44716.1"/>
    <property type="molecule type" value="Genomic_DNA"/>
</dbReference>
<organism evidence="1 2">
    <name type="scientific">Amycolatopsis alba DSM 44262</name>
    <dbReference type="NCBI Taxonomy" id="1125972"/>
    <lineage>
        <taxon>Bacteria</taxon>
        <taxon>Bacillati</taxon>
        <taxon>Actinomycetota</taxon>
        <taxon>Actinomycetes</taxon>
        <taxon>Pseudonocardiales</taxon>
        <taxon>Pseudonocardiaceae</taxon>
        <taxon>Amycolatopsis</taxon>
    </lineage>
</organism>
<sequence length="247" mass="26589">MIRRASVAALVFVLSACGTVTPPPAGPETVLLRAKAYVGMPSPKPALLPEFSLYGGGRLLVPGEPEGSLQVVSEKRLDDQAVRDVYSAAHGAGLDRDEFVPDDSGTTDGYLLVFTLYDKEGKRRQVRAENPSGELAGFRDELADVAKEAETVPKAYRPTRIAAIGWASDSRPAPDARPWPFAPFGTRPVDGGLCVVLEGESARRAEDLAKAATPATRWKTADTSLLVVFRPLLPDEKSCDDLVIPYR</sequence>
<gene>
    <name evidence="1" type="ORF">CFP75_33580</name>
</gene>
<proteinExistence type="predicted"/>
<protein>
    <recommendedName>
        <fullName evidence="3">Lipoprotein</fullName>
    </recommendedName>
</protein>
<dbReference type="AlphaFoldDB" id="A0A229RDI8"/>
<evidence type="ECO:0008006" key="3">
    <source>
        <dbReference type="Google" id="ProtNLM"/>
    </source>
</evidence>
<dbReference type="OrthoDB" id="5184982at2"/>
<reference evidence="1 2" key="1">
    <citation type="submission" date="2017-07" db="EMBL/GenBank/DDBJ databases">
        <title>Amycolatopsis alba DSM 44262 Genome sequencing and assembly.</title>
        <authorList>
            <person name="Kaur N."/>
            <person name="Mayilraj S."/>
        </authorList>
    </citation>
    <scope>NUCLEOTIDE SEQUENCE [LARGE SCALE GENOMIC DNA]</scope>
    <source>
        <strain evidence="1 2">DSM 44262</strain>
    </source>
</reference>
<dbReference type="RefSeq" id="WP_020631429.1">
    <property type="nucleotide sequence ID" value="NZ_KB913032.1"/>
</dbReference>
<accession>A0A229RDI8</accession>
<dbReference type="PROSITE" id="PS51257">
    <property type="entry name" value="PROKAR_LIPOPROTEIN"/>
    <property type="match status" value="1"/>
</dbReference>
<evidence type="ECO:0000313" key="2">
    <source>
        <dbReference type="Proteomes" id="UP000215563"/>
    </source>
</evidence>
<comment type="caution">
    <text evidence="1">The sequence shown here is derived from an EMBL/GenBank/DDBJ whole genome shotgun (WGS) entry which is preliminary data.</text>
</comment>